<keyword evidence="2" id="KW-1185">Reference proteome</keyword>
<proteinExistence type="predicted"/>
<gene>
    <name evidence="1" type="ORF">SAMN02745857_01172</name>
</gene>
<evidence type="ECO:0000313" key="1">
    <source>
        <dbReference type="EMBL" id="SMC21249.1"/>
    </source>
</evidence>
<protein>
    <recommendedName>
        <fullName evidence="3">NlpC/P60 family protein</fullName>
    </recommendedName>
</protein>
<dbReference type="STRING" id="1121001.SAMN02745857_01172"/>
<dbReference type="Proteomes" id="UP000192761">
    <property type="component" value="Unassembled WGS sequence"/>
</dbReference>
<evidence type="ECO:0000313" key="2">
    <source>
        <dbReference type="Proteomes" id="UP000192761"/>
    </source>
</evidence>
<name>A0A1W1XBK3_9NEIS</name>
<accession>A0A1W1XBK3</accession>
<evidence type="ECO:0008006" key="3">
    <source>
        <dbReference type="Google" id="ProtNLM"/>
    </source>
</evidence>
<reference evidence="1 2" key="1">
    <citation type="submission" date="2017-04" db="EMBL/GenBank/DDBJ databases">
        <authorList>
            <person name="Afonso C.L."/>
            <person name="Miller P.J."/>
            <person name="Scott M.A."/>
            <person name="Spackman E."/>
            <person name="Goraichik I."/>
            <person name="Dimitrov K.M."/>
            <person name="Suarez D.L."/>
            <person name="Swayne D.E."/>
        </authorList>
    </citation>
    <scope>NUCLEOTIDE SEQUENCE [LARGE SCALE GENOMIC DNA]</scope>
    <source>
        <strain evidence="1 2">DSM 23236</strain>
    </source>
</reference>
<dbReference type="AlphaFoldDB" id="A0A1W1XBK3"/>
<dbReference type="Gene3D" id="3.90.1720.10">
    <property type="entry name" value="endopeptidase domain like (from Nostoc punctiforme)"/>
    <property type="match status" value="1"/>
</dbReference>
<sequence length="85" mass="9461">MPTHYAKDYGLALGAAGFVQVPAKDTYEAGDVAVIQPATGHPTGHMAMYDGHQWVSDFKQLHGLYPGKTYRKEMPAFEIYRYPAQ</sequence>
<dbReference type="EMBL" id="FWXD01000005">
    <property type="protein sequence ID" value="SMC21249.1"/>
    <property type="molecule type" value="Genomic_DNA"/>
</dbReference>
<organism evidence="1 2">
    <name type="scientific">Andreprevotia lacus DSM 23236</name>
    <dbReference type="NCBI Taxonomy" id="1121001"/>
    <lineage>
        <taxon>Bacteria</taxon>
        <taxon>Pseudomonadati</taxon>
        <taxon>Pseudomonadota</taxon>
        <taxon>Betaproteobacteria</taxon>
        <taxon>Neisseriales</taxon>
        <taxon>Chitinibacteraceae</taxon>
        <taxon>Andreprevotia</taxon>
    </lineage>
</organism>